<reference evidence="3" key="1">
    <citation type="submission" date="2023-01" db="EMBL/GenBank/DDBJ databases">
        <title>Whole genome sequence of Paucibacter sp. S2-9 isolated from pond sediment.</title>
        <authorList>
            <person name="Jung J.Y."/>
        </authorList>
    </citation>
    <scope>NUCLEOTIDE SEQUENCE</scope>
    <source>
        <strain evidence="3">S2-9</strain>
    </source>
</reference>
<dbReference type="KEGG" id="pais:PFX98_22675"/>
<dbReference type="EMBL" id="CP116346">
    <property type="protein sequence ID" value="WIT11662.1"/>
    <property type="molecule type" value="Genomic_DNA"/>
</dbReference>
<sequence length="84" mass="9064">MSKQQDLTPADKPAPWWRERMMWLVVGGPSVVIVACIATLTLAIRFPDPVIETKARLSADSAEEQGAALQPAMKARNHAATGGH</sequence>
<keyword evidence="2" id="KW-0812">Transmembrane</keyword>
<accession>A0AA95SMP9</accession>
<keyword evidence="4" id="KW-1185">Reference proteome</keyword>
<evidence type="ECO:0000256" key="2">
    <source>
        <dbReference type="SAM" id="Phobius"/>
    </source>
</evidence>
<feature type="region of interest" description="Disordered" evidence="1">
    <location>
        <begin position="62"/>
        <end position="84"/>
    </location>
</feature>
<name>A0AA95SMP9_9BURK</name>
<proteinExistence type="predicted"/>
<dbReference type="RefSeq" id="WP_285232747.1">
    <property type="nucleotide sequence ID" value="NZ_CP116346.1"/>
</dbReference>
<feature type="transmembrane region" description="Helical" evidence="2">
    <location>
        <begin position="21"/>
        <end position="44"/>
    </location>
</feature>
<gene>
    <name evidence="3" type="ORF">PFX98_22675</name>
</gene>
<evidence type="ECO:0000256" key="1">
    <source>
        <dbReference type="SAM" id="MobiDB-lite"/>
    </source>
</evidence>
<evidence type="ECO:0000313" key="4">
    <source>
        <dbReference type="Proteomes" id="UP001177769"/>
    </source>
</evidence>
<keyword evidence="2" id="KW-1133">Transmembrane helix</keyword>
<dbReference type="AlphaFoldDB" id="A0AA95SMP9"/>
<dbReference type="Proteomes" id="UP001177769">
    <property type="component" value="Chromosome"/>
</dbReference>
<keyword evidence="2" id="KW-0472">Membrane</keyword>
<evidence type="ECO:0000313" key="3">
    <source>
        <dbReference type="EMBL" id="WIT11662.1"/>
    </source>
</evidence>
<protein>
    <recommendedName>
        <fullName evidence="5">Nitrogen fixation protein FixH</fullName>
    </recommendedName>
</protein>
<organism evidence="3 4">
    <name type="scientific">Paucibacter sediminis</name>
    <dbReference type="NCBI Taxonomy" id="3019553"/>
    <lineage>
        <taxon>Bacteria</taxon>
        <taxon>Pseudomonadati</taxon>
        <taxon>Pseudomonadota</taxon>
        <taxon>Betaproteobacteria</taxon>
        <taxon>Burkholderiales</taxon>
        <taxon>Sphaerotilaceae</taxon>
        <taxon>Roseateles</taxon>
    </lineage>
</organism>
<evidence type="ECO:0008006" key="5">
    <source>
        <dbReference type="Google" id="ProtNLM"/>
    </source>
</evidence>